<reference evidence="2" key="1">
    <citation type="journal article" date="2019" name="Int. J. Syst. Evol. Microbiol.">
        <title>The Global Catalogue of Microorganisms (GCM) 10K type strain sequencing project: providing services to taxonomists for standard genome sequencing and annotation.</title>
        <authorList>
            <consortium name="The Broad Institute Genomics Platform"/>
            <consortium name="The Broad Institute Genome Sequencing Center for Infectious Disease"/>
            <person name="Wu L."/>
            <person name="Ma J."/>
        </authorList>
    </citation>
    <scope>NUCLEOTIDE SEQUENCE [LARGE SCALE GENOMIC DNA]</scope>
    <source>
        <strain evidence="2">CGMCC 4.7330</strain>
    </source>
</reference>
<name>A0ABV8DYF7_9NOCA</name>
<organism evidence="1 2">
    <name type="scientific">Nocardia jiangsuensis</name>
    <dbReference type="NCBI Taxonomy" id="1691563"/>
    <lineage>
        <taxon>Bacteria</taxon>
        <taxon>Bacillati</taxon>
        <taxon>Actinomycetota</taxon>
        <taxon>Actinomycetes</taxon>
        <taxon>Mycobacteriales</taxon>
        <taxon>Nocardiaceae</taxon>
        <taxon>Nocardia</taxon>
    </lineage>
</organism>
<proteinExistence type="predicted"/>
<gene>
    <name evidence="1" type="ORF">ACFO0B_24640</name>
</gene>
<evidence type="ECO:0008006" key="3">
    <source>
        <dbReference type="Google" id="ProtNLM"/>
    </source>
</evidence>
<protein>
    <recommendedName>
        <fullName evidence="3">Nudix hydrolase domain-containing protein</fullName>
    </recommendedName>
</protein>
<evidence type="ECO:0000313" key="2">
    <source>
        <dbReference type="Proteomes" id="UP001595696"/>
    </source>
</evidence>
<keyword evidence="2" id="KW-1185">Reference proteome</keyword>
<evidence type="ECO:0000313" key="1">
    <source>
        <dbReference type="EMBL" id="MFC3965187.1"/>
    </source>
</evidence>
<dbReference type="RefSeq" id="WP_378614938.1">
    <property type="nucleotide sequence ID" value="NZ_JBHSAX010000019.1"/>
</dbReference>
<dbReference type="EMBL" id="JBHSAX010000019">
    <property type="protein sequence ID" value="MFC3965187.1"/>
    <property type="molecule type" value="Genomic_DNA"/>
</dbReference>
<sequence length="89" mass="9930">MATFIDLGDEFEGFVNAEQVVRIGIRNDRAWIYTAENRHRFPGGSTDGTDRVPAATVLEQLLHELSEPSVLPGTRVIAFARGRVVSRYL</sequence>
<comment type="caution">
    <text evidence="1">The sequence shown here is derived from an EMBL/GenBank/DDBJ whole genome shotgun (WGS) entry which is preliminary data.</text>
</comment>
<dbReference type="Proteomes" id="UP001595696">
    <property type="component" value="Unassembled WGS sequence"/>
</dbReference>
<accession>A0ABV8DYF7</accession>